<evidence type="ECO:0000256" key="1">
    <source>
        <dbReference type="SAM" id="Phobius"/>
    </source>
</evidence>
<evidence type="ECO:0000313" key="3">
    <source>
        <dbReference type="Proteomes" id="UP000190367"/>
    </source>
</evidence>
<reference evidence="3" key="1">
    <citation type="submission" date="2017-02" db="EMBL/GenBank/DDBJ databases">
        <authorList>
            <person name="Varghese N."/>
            <person name="Submissions S."/>
        </authorList>
    </citation>
    <scope>NUCLEOTIDE SEQUENCE [LARGE SCALE GENOMIC DNA]</scope>
    <source>
        <strain evidence="3">DSM 22224</strain>
    </source>
</reference>
<organism evidence="2 3">
    <name type="scientific">Chitinophaga eiseniae</name>
    <dbReference type="NCBI Taxonomy" id="634771"/>
    <lineage>
        <taxon>Bacteria</taxon>
        <taxon>Pseudomonadati</taxon>
        <taxon>Bacteroidota</taxon>
        <taxon>Chitinophagia</taxon>
        <taxon>Chitinophagales</taxon>
        <taxon>Chitinophagaceae</taxon>
        <taxon>Chitinophaga</taxon>
    </lineage>
</organism>
<feature type="transmembrane region" description="Helical" evidence="1">
    <location>
        <begin position="192"/>
        <end position="209"/>
    </location>
</feature>
<sequence>MPFTISHIAIVLPLACRQRSFLSVTGLMIGAMVPDFFYFVLFDPYFDDGHEWWGIFAYDLPLALLLAFLYHEVAKPALIRYLPAWAAARLHYFRYFHWGSYFRKNYGVVILSVIAGTLTHFFLDAFTHGNGYFVQLFSFLQGEVMVLGAPMETWYLMQYLTSAAGLLLLSWFFLQLPRPFLPQEVQGRHKPVFWLLMIVAASAILLFYRQQPHVFRKSMDYLAIVMGALFYGFFAVVLGQKLTRL</sequence>
<dbReference type="EMBL" id="FUWZ01000002">
    <property type="protein sequence ID" value="SKA05741.1"/>
    <property type="molecule type" value="Genomic_DNA"/>
</dbReference>
<dbReference type="InterPro" id="IPR025238">
    <property type="entry name" value="DUF4184"/>
</dbReference>
<feature type="transmembrane region" description="Helical" evidence="1">
    <location>
        <begin position="154"/>
        <end position="172"/>
    </location>
</feature>
<protein>
    <recommendedName>
        <fullName evidence="4">DUF4184 family protein</fullName>
    </recommendedName>
</protein>
<keyword evidence="1" id="KW-0812">Transmembrane</keyword>
<gene>
    <name evidence="2" type="ORF">SAMN04488128_102509</name>
</gene>
<dbReference type="OrthoDB" id="8481923at2"/>
<feature type="transmembrane region" description="Helical" evidence="1">
    <location>
        <begin position="129"/>
        <end position="147"/>
    </location>
</feature>
<feature type="transmembrane region" description="Helical" evidence="1">
    <location>
        <begin position="221"/>
        <end position="239"/>
    </location>
</feature>
<accession>A0A1T4QQI6</accession>
<keyword evidence="1" id="KW-0472">Membrane</keyword>
<dbReference type="RefSeq" id="WP_078669055.1">
    <property type="nucleotide sequence ID" value="NZ_FUWZ01000002.1"/>
</dbReference>
<proteinExistence type="predicted"/>
<dbReference type="AlphaFoldDB" id="A0A1T4QQI6"/>
<feature type="transmembrane region" description="Helical" evidence="1">
    <location>
        <begin position="106"/>
        <end position="123"/>
    </location>
</feature>
<keyword evidence="3" id="KW-1185">Reference proteome</keyword>
<evidence type="ECO:0008006" key="4">
    <source>
        <dbReference type="Google" id="ProtNLM"/>
    </source>
</evidence>
<keyword evidence="1" id="KW-1133">Transmembrane helix</keyword>
<dbReference type="STRING" id="634771.SAMN04488128_102509"/>
<feature type="transmembrane region" description="Helical" evidence="1">
    <location>
        <begin position="21"/>
        <end position="40"/>
    </location>
</feature>
<dbReference type="Proteomes" id="UP000190367">
    <property type="component" value="Unassembled WGS sequence"/>
</dbReference>
<feature type="transmembrane region" description="Helical" evidence="1">
    <location>
        <begin position="52"/>
        <end position="70"/>
    </location>
</feature>
<evidence type="ECO:0000313" key="2">
    <source>
        <dbReference type="EMBL" id="SKA05741.1"/>
    </source>
</evidence>
<name>A0A1T4QQI6_9BACT</name>
<dbReference type="Pfam" id="PF13803">
    <property type="entry name" value="DUF4184"/>
    <property type="match status" value="1"/>
</dbReference>